<feature type="compositionally biased region" description="Basic and acidic residues" evidence="1">
    <location>
        <begin position="386"/>
        <end position="397"/>
    </location>
</feature>
<feature type="signal peptide" evidence="2">
    <location>
        <begin position="1"/>
        <end position="24"/>
    </location>
</feature>
<dbReference type="SUPFAM" id="SSF50249">
    <property type="entry name" value="Nucleic acid-binding proteins"/>
    <property type="match status" value="2"/>
</dbReference>
<dbReference type="GO" id="GO:0006402">
    <property type="term" value="P:mRNA catabolic process"/>
    <property type="evidence" value="ECO:0007669"/>
    <property type="project" value="TreeGrafter"/>
</dbReference>
<feature type="compositionally biased region" description="Basic and acidic residues" evidence="1">
    <location>
        <begin position="408"/>
        <end position="422"/>
    </location>
</feature>
<reference evidence="5" key="1">
    <citation type="submission" date="2022-10" db="EMBL/GenBank/DDBJ databases">
        <title>Adaptive evolution leads to modifications in subtelomeric GC content in a zoonotic Cryptosporidium species.</title>
        <authorList>
            <person name="Li J."/>
            <person name="Feng Y."/>
            <person name="Xiao L."/>
        </authorList>
    </citation>
    <scope>NUCLEOTIDE SEQUENCE</scope>
    <source>
        <strain evidence="5">33844</strain>
    </source>
</reference>
<gene>
    <name evidence="5" type="ORF">OJ253_2864</name>
</gene>
<dbReference type="InterPro" id="IPR050180">
    <property type="entry name" value="RNR_Ribonuclease"/>
</dbReference>
<name>A0A9D5DF74_9CRYT</name>
<evidence type="ECO:0000259" key="3">
    <source>
        <dbReference type="SMART" id="SM00955"/>
    </source>
</evidence>
<dbReference type="PANTHER" id="PTHR23355:SF9">
    <property type="entry name" value="DIS3-LIKE EXONUCLEASE 2"/>
    <property type="match status" value="1"/>
</dbReference>
<feature type="domain" description="RNB" evidence="3">
    <location>
        <begin position="611"/>
        <end position="806"/>
    </location>
</feature>
<evidence type="ECO:0000259" key="4">
    <source>
        <dbReference type="SMART" id="SM01190"/>
    </source>
</evidence>
<dbReference type="OrthoDB" id="1929172at2759"/>
<dbReference type="Proteomes" id="UP001067231">
    <property type="component" value="Unassembled WGS sequence"/>
</dbReference>
<dbReference type="EMBL" id="JAPCXC010000083">
    <property type="protein sequence ID" value="KAJ1606149.1"/>
    <property type="molecule type" value="Genomic_DNA"/>
</dbReference>
<proteinExistence type="predicted"/>
<evidence type="ECO:0000256" key="2">
    <source>
        <dbReference type="SAM" id="SignalP"/>
    </source>
</evidence>
<sequence>MKRFYGVCLLFAVTLDLIGQGGLALAGDVLQTGHGDASVRSTSVQSDSLPLEKPDASDQGVDAIEIDHIFDIEESDSSIEDSKRGHFLLDWLREMKTFIPSNHFVFDLNSKADEYFYFDLDEDSPYILLGYYCTDDTQGKIHVTINNPESKRIYSKHGCEGVYNNRPPEDSPNDGKADHRIKGTYTVIFSNHRWHDTIRVSLLVGNDSKRNKAVDKKNVDKLTSKLENIDNVLSVISTESQYNWAATKTNLNMIYNADSQLVFYTAMQIITVVLVSAGHWACLAIHQHKYRESFAMTNKRRMVNSSLPENSSFGTYEGEIRFVNPVEAFVTIENGEDDHFEIYVFSRNSINGAMHGDVVQVKAIEIFEARFNRRKKPASGGNTCEEPAKPQAQKDVENEPNPGQESPSKSESKPETDSERPKPRYVGKVLKIVESVTKRTPIVGLLRPASYSVKKKGSSKQKNPSVSEAILRSFLKGTGVNDNELKIRFTEPCADIPIETKRYSFVPIRRVYPIFHVQIDRRDLLNLIGNQNKTMRSNFLFGIVIDVHPTTYNRSVRLVRFYGSCMSMNATMLALLDGFGLNSHMRAKGQSNRASIQLSAESYDWETQSDRKFFDPKEYRVLTIDPPSARDLDDAIHIQFDNESKTYEVGIHIADVYHFLRANRGLLEDKVKGLCTSVYLPHTSLPMLPPELSSDLCSLLPVQKRPTLSVVIRVSQSGEVVGEPQFLHGIIQSTARFSYDDVDTLFEIMDELDQSDGMASPADLDKCAKTNRVSDILSRSMVSCEDRVCVMQTPAMSSTLRASLLNSPSPF</sequence>
<protein>
    <submittedName>
        <fullName evidence="5">Emp24/gp25L/p24-like protein</fullName>
    </submittedName>
</protein>
<dbReference type="Pfam" id="PF00773">
    <property type="entry name" value="RNB"/>
    <property type="match status" value="1"/>
</dbReference>
<keyword evidence="2" id="KW-0732">Signal</keyword>
<organism evidence="5">
    <name type="scientific">Cryptosporidium canis</name>
    <dbReference type="NCBI Taxonomy" id="195482"/>
    <lineage>
        <taxon>Eukaryota</taxon>
        <taxon>Sar</taxon>
        <taxon>Alveolata</taxon>
        <taxon>Apicomplexa</taxon>
        <taxon>Conoidasida</taxon>
        <taxon>Coccidia</taxon>
        <taxon>Eucoccidiorida</taxon>
        <taxon>Eimeriorina</taxon>
        <taxon>Cryptosporidiidae</taxon>
        <taxon>Cryptosporidium</taxon>
    </lineage>
</organism>
<evidence type="ECO:0000313" key="5">
    <source>
        <dbReference type="EMBL" id="KAJ1606149.1"/>
    </source>
</evidence>
<dbReference type="GO" id="GO:0000175">
    <property type="term" value="F:3'-5'-RNA exonuclease activity"/>
    <property type="evidence" value="ECO:0007669"/>
    <property type="project" value="TreeGrafter"/>
</dbReference>
<evidence type="ECO:0000256" key="1">
    <source>
        <dbReference type="SAM" id="MobiDB-lite"/>
    </source>
</evidence>
<dbReference type="Pfam" id="PF01105">
    <property type="entry name" value="EMP24_GP25L"/>
    <property type="match status" value="1"/>
</dbReference>
<dbReference type="InterPro" id="IPR012340">
    <property type="entry name" value="NA-bd_OB-fold"/>
</dbReference>
<dbReference type="InterPro" id="IPR009038">
    <property type="entry name" value="GOLD_dom"/>
</dbReference>
<feature type="chain" id="PRO_5038846596" evidence="2">
    <location>
        <begin position="25"/>
        <end position="811"/>
    </location>
</feature>
<feature type="domain" description="GOLD" evidence="4">
    <location>
        <begin position="103"/>
        <end position="276"/>
    </location>
</feature>
<dbReference type="SMART" id="SM00955">
    <property type="entry name" value="RNB"/>
    <property type="match status" value="1"/>
</dbReference>
<dbReference type="GO" id="GO:0000932">
    <property type="term" value="C:P-body"/>
    <property type="evidence" value="ECO:0007669"/>
    <property type="project" value="TreeGrafter"/>
</dbReference>
<dbReference type="PANTHER" id="PTHR23355">
    <property type="entry name" value="RIBONUCLEASE"/>
    <property type="match status" value="1"/>
</dbReference>
<dbReference type="AlphaFoldDB" id="A0A9D5DF74"/>
<dbReference type="InterPro" id="IPR001900">
    <property type="entry name" value="RNase_II/R"/>
</dbReference>
<accession>A0A9D5DF74</accession>
<feature type="region of interest" description="Disordered" evidence="1">
    <location>
        <begin position="375"/>
        <end position="424"/>
    </location>
</feature>
<dbReference type="SMART" id="SM01190">
    <property type="entry name" value="EMP24_GP25L"/>
    <property type="match status" value="1"/>
</dbReference>
<dbReference type="GO" id="GO:0003723">
    <property type="term" value="F:RNA binding"/>
    <property type="evidence" value="ECO:0007669"/>
    <property type="project" value="InterPro"/>
</dbReference>
<comment type="caution">
    <text evidence="5">The sequence shown here is derived from an EMBL/GenBank/DDBJ whole genome shotgun (WGS) entry which is preliminary data.</text>
</comment>